<reference evidence="2" key="1">
    <citation type="submission" date="2022-08" db="EMBL/GenBank/DDBJ databases">
        <authorList>
            <person name="Somphong A."/>
            <person name="Phongsopitanun W."/>
        </authorList>
    </citation>
    <scope>NUCLEOTIDE SEQUENCE</scope>
    <source>
        <strain evidence="2">LP05-1</strain>
    </source>
</reference>
<evidence type="ECO:0000256" key="1">
    <source>
        <dbReference type="ARBA" id="ARBA00022649"/>
    </source>
</evidence>
<dbReference type="InterPro" id="IPR007712">
    <property type="entry name" value="RelE/ParE_toxin"/>
</dbReference>
<comment type="caution">
    <text evidence="2">The sequence shown here is derived from an EMBL/GenBank/DDBJ whole genome shotgun (WGS) entry which is preliminary data.</text>
</comment>
<keyword evidence="3" id="KW-1185">Reference proteome</keyword>
<evidence type="ECO:0000313" key="2">
    <source>
        <dbReference type="EMBL" id="MCS0639695.1"/>
    </source>
</evidence>
<proteinExistence type="predicted"/>
<name>A0ABT2CQI0_9ACTN</name>
<accession>A0ABT2CQI0</accession>
<dbReference type="RefSeq" id="WP_258791018.1">
    <property type="nucleotide sequence ID" value="NZ_JANUGQ010000041.1"/>
</dbReference>
<dbReference type="Gene3D" id="3.30.2310.20">
    <property type="entry name" value="RelE-like"/>
    <property type="match status" value="1"/>
</dbReference>
<dbReference type="EMBL" id="JANUGQ010000041">
    <property type="protein sequence ID" value="MCS0639695.1"/>
    <property type="molecule type" value="Genomic_DNA"/>
</dbReference>
<protein>
    <submittedName>
        <fullName evidence="2">Type II toxin-antitoxin system RelE/ParE family toxin</fullName>
    </submittedName>
</protein>
<gene>
    <name evidence="2" type="ORF">NX801_29475</name>
</gene>
<organism evidence="2 3">
    <name type="scientific">Streptomyces pyxinae</name>
    <dbReference type="NCBI Taxonomy" id="2970734"/>
    <lineage>
        <taxon>Bacteria</taxon>
        <taxon>Bacillati</taxon>
        <taxon>Actinomycetota</taxon>
        <taxon>Actinomycetes</taxon>
        <taxon>Kitasatosporales</taxon>
        <taxon>Streptomycetaceae</taxon>
        <taxon>Streptomyces</taxon>
    </lineage>
</organism>
<dbReference type="Proteomes" id="UP001431313">
    <property type="component" value="Unassembled WGS sequence"/>
</dbReference>
<sequence>MSGVTWVPAARAALAGFAKDDPGGADQVFDSVALLLRDPRPAGARPWGPDRFRIHIGRYRVVYVIKRNKPVVITVEHVGRVG</sequence>
<dbReference type="SUPFAM" id="SSF143011">
    <property type="entry name" value="RelE-like"/>
    <property type="match status" value="1"/>
</dbReference>
<dbReference type="Pfam" id="PF05016">
    <property type="entry name" value="ParE_toxin"/>
    <property type="match status" value="1"/>
</dbReference>
<evidence type="ECO:0000313" key="3">
    <source>
        <dbReference type="Proteomes" id="UP001431313"/>
    </source>
</evidence>
<keyword evidence="1" id="KW-1277">Toxin-antitoxin system</keyword>
<dbReference type="InterPro" id="IPR035093">
    <property type="entry name" value="RelE/ParE_toxin_dom_sf"/>
</dbReference>